<name>A0ABS0IFX3_9BACT</name>
<evidence type="ECO:0000313" key="2">
    <source>
        <dbReference type="Proteomes" id="UP000597617"/>
    </source>
</evidence>
<dbReference type="EMBL" id="JADQDQ010000003">
    <property type="protein sequence ID" value="MBF9237264.1"/>
    <property type="molecule type" value="Genomic_DNA"/>
</dbReference>
<keyword evidence="2" id="KW-1185">Reference proteome</keyword>
<accession>A0ABS0IFX3</accession>
<protein>
    <submittedName>
        <fullName evidence="1">Uncharacterized protein</fullName>
    </submittedName>
</protein>
<sequence>MGACSGAHEPPHTQPVGVVAKAVRNKPVLNVPSLLSLPIGELGQRLGPQMPVPHGFIDPVLAPLAKTDERIDSSALFRYQGLSLIASYDYRTGQVSNLLLLGTDEQQLMSSANLQLGDDDYLVLPVFEEHHLSRLLGIRVIATAVGQQAIRY</sequence>
<gene>
    <name evidence="1" type="ORF">I2I05_07630</name>
</gene>
<reference evidence="1 2" key="1">
    <citation type="submission" date="2020-11" db="EMBL/GenBank/DDBJ databases">
        <authorList>
            <person name="Kim M.K."/>
        </authorList>
    </citation>
    <scope>NUCLEOTIDE SEQUENCE [LARGE SCALE GENOMIC DNA]</scope>
    <source>
        <strain evidence="1 2">BT683</strain>
    </source>
</reference>
<organism evidence="1 2">
    <name type="scientific">Hymenobacter jeongseonensis</name>
    <dbReference type="NCBI Taxonomy" id="2791027"/>
    <lineage>
        <taxon>Bacteria</taxon>
        <taxon>Pseudomonadati</taxon>
        <taxon>Bacteroidota</taxon>
        <taxon>Cytophagia</taxon>
        <taxon>Cytophagales</taxon>
        <taxon>Hymenobacteraceae</taxon>
        <taxon>Hymenobacter</taxon>
    </lineage>
</organism>
<proteinExistence type="predicted"/>
<comment type="caution">
    <text evidence="1">The sequence shown here is derived from an EMBL/GenBank/DDBJ whole genome shotgun (WGS) entry which is preliminary data.</text>
</comment>
<evidence type="ECO:0000313" key="1">
    <source>
        <dbReference type="EMBL" id="MBF9237264.1"/>
    </source>
</evidence>
<dbReference type="Proteomes" id="UP000597617">
    <property type="component" value="Unassembled WGS sequence"/>
</dbReference>